<organism evidence="1 2">
    <name type="scientific">Bauhinia variegata</name>
    <name type="common">Purple orchid tree</name>
    <name type="synonym">Phanera variegata</name>
    <dbReference type="NCBI Taxonomy" id="167791"/>
    <lineage>
        <taxon>Eukaryota</taxon>
        <taxon>Viridiplantae</taxon>
        <taxon>Streptophyta</taxon>
        <taxon>Embryophyta</taxon>
        <taxon>Tracheophyta</taxon>
        <taxon>Spermatophyta</taxon>
        <taxon>Magnoliopsida</taxon>
        <taxon>eudicotyledons</taxon>
        <taxon>Gunneridae</taxon>
        <taxon>Pentapetalae</taxon>
        <taxon>rosids</taxon>
        <taxon>fabids</taxon>
        <taxon>Fabales</taxon>
        <taxon>Fabaceae</taxon>
        <taxon>Cercidoideae</taxon>
        <taxon>Cercideae</taxon>
        <taxon>Bauhiniinae</taxon>
        <taxon>Bauhinia</taxon>
    </lineage>
</organism>
<proteinExistence type="predicted"/>
<sequence length="183" mass="19770">MSKRSMLVILMLCLMGVMSEISMAEKWAVSVKTGEQSVTNLNFFFHDKLSGNNPSAIRVAQPIQSYQSPTFFGVIMMTDDPLTETSDPNSKLVGRAQGLYGSAGQQETALLMAMSFCFTDGAYNGSTISILGKNPAMNPTRELPVVSGTGVFRMARGYAIAHTHWADAATGDAIVAYNVTLFH</sequence>
<protein>
    <submittedName>
        <fullName evidence="1">Uncharacterized protein</fullName>
    </submittedName>
</protein>
<evidence type="ECO:0000313" key="1">
    <source>
        <dbReference type="EMBL" id="KAI4299884.1"/>
    </source>
</evidence>
<reference evidence="1 2" key="1">
    <citation type="journal article" date="2022" name="DNA Res.">
        <title>Chromosomal-level genome assembly of the orchid tree Bauhinia variegata (Leguminosae; Cercidoideae) supports the allotetraploid origin hypothesis of Bauhinia.</title>
        <authorList>
            <person name="Zhong Y."/>
            <person name="Chen Y."/>
            <person name="Zheng D."/>
            <person name="Pang J."/>
            <person name="Liu Y."/>
            <person name="Luo S."/>
            <person name="Meng S."/>
            <person name="Qian L."/>
            <person name="Wei D."/>
            <person name="Dai S."/>
            <person name="Zhou R."/>
        </authorList>
    </citation>
    <scope>NUCLEOTIDE SEQUENCE [LARGE SCALE GENOMIC DNA]</scope>
    <source>
        <strain evidence="1">BV-YZ2020</strain>
    </source>
</reference>
<accession>A0ACB9KRA7</accession>
<comment type="caution">
    <text evidence="1">The sequence shown here is derived from an EMBL/GenBank/DDBJ whole genome shotgun (WGS) entry which is preliminary data.</text>
</comment>
<keyword evidence="2" id="KW-1185">Reference proteome</keyword>
<dbReference type="EMBL" id="CM039438">
    <property type="protein sequence ID" value="KAI4299884.1"/>
    <property type="molecule type" value="Genomic_DNA"/>
</dbReference>
<name>A0ACB9KRA7_BAUVA</name>
<dbReference type="Proteomes" id="UP000828941">
    <property type="component" value="Chromosome 13"/>
</dbReference>
<evidence type="ECO:0000313" key="2">
    <source>
        <dbReference type="Proteomes" id="UP000828941"/>
    </source>
</evidence>
<gene>
    <name evidence="1" type="ORF">L6164_033305</name>
</gene>